<dbReference type="GO" id="GO:0003723">
    <property type="term" value="F:RNA binding"/>
    <property type="evidence" value="ECO:0007669"/>
    <property type="project" value="UniProtKB-UniRule"/>
</dbReference>
<dbReference type="OrthoDB" id="367221at2759"/>
<dbReference type="SUPFAM" id="SSF143437">
    <property type="entry name" value="THUMP domain-like"/>
    <property type="match status" value="1"/>
</dbReference>
<dbReference type="Pfam" id="PF02926">
    <property type="entry name" value="THUMP"/>
    <property type="match status" value="1"/>
</dbReference>
<organism evidence="4 5">
    <name type="scientific">Brassicogethes aeneus</name>
    <name type="common">Rape pollen beetle</name>
    <name type="synonym">Meligethes aeneus</name>
    <dbReference type="NCBI Taxonomy" id="1431903"/>
    <lineage>
        <taxon>Eukaryota</taxon>
        <taxon>Metazoa</taxon>
        <taxon>Ecdysozoa</taxon>
        <taxon>Arthropoda</taxon>
        <taxon>Hexapoda</taxon>
        <taxon>Insecta</taxon>
        <taxon>Pterygota</taxon>
        <taxon>Neoptera</taxon>
        <taxon>Endopterygota</taxon>
        <taxon>Coleoptera</taxon>
        <taxon>Polyphaga</taxon>
        <taxon>Cucujiformia</taxon>
        <taxon>Nitidulidae</taxon>
        <taxon>Meligethinae</taxon>
        <taxon>Brassicogethes</taxon>
    </lineage>
</organism>
<comment type="similarity">
    <text evidence="1">Belongs to the THUMPD1 family.</text>
</comment>
<dbReference type="EMBL" id="OV121142">
    <property type="protein sequence ID" value="CAH0549671.1"/>
    <property type="molecule type" value="Genomic_DNA"/>
</dbReference>
<dbReference type="PANTHER" id="PTHR13452">
    <property type="entry name" value="THUMP DOMAIN CONTAINING PROTEIN 1-RELATED"/>
    <property type="match status" value="1"/>
</dbReference>
<dbReference type="PROSITE" id="PS51165">
    <property type="entry name" value="THUMP"/>
    <property type="match status" value="1"/>
</dbReference>
<protein>
    <recommendedName>
        <fullName evidence="3">THUMP domain-containing protein</fullName>
    </recommendedName>
</protein>
<gene>
    <name evidence="4" type="ORF">MELIAE_LOCUS2749</name>
</gene>
<dbReference type="Gene3D" id="3.30.2300.10">
    <property type="entry name" value="THUMP superfamily"/>
    <property type="match status" value="1"/>
</dbReference>
<sequence length="249" mass="28692">MSESKSVKPKSNYKKYPHRQNRFSMDVNLKGFLCSCNGHEKDCVKESYNLLNKYADILYPEEEEKVDDDESDDLQKDIQKMQKKKTKFQVLESGAKNILFVKTTLEDPVLLAHKIVTDINETKSQQTRFLIRLVPIETTCKANMKDLEKAFTPLLEKHFKSDPVNFAIVYNHRNDKGLTRDEVIKKLGEMIADTKIDHKVNLKEADVSIIVEVVRSFVFIGVVPDFIKYKKYNLISAPIDNKTAEISGE</sequence>
<dbReference type="CDD" id="cd11717">
    <property type="entry name" value="THUMP_THUMPD1_like"/>
    <property type="match status" value="1"/>
</dbReference>
<dbReference type="AlphaFoldDB" id="A0A9P0AXM5"/>
<proteinExistence type="inferred from homology"/>
<dbReference type="InterPro" id="IPR004114">
    <property type="entry name" value="THUMP_dom"/>
</dbReference>
<reference evidence="4" key="1">
    <citation type="submission" date="2021-12" db="EMBL/GenBank/DDBJ databases">
        <authorList>
            <person name="King R."/>
        </authorList>
    </citation>
    <scope>NUCLEOTIDE SEQUENCE</scope>
</reference>
<dbReference type="SMART" id="SM00981">
    <property type="entry name" value="THUMP"/>
    <property type="match status" value="1"/>
</dbReference>
<name>A0A9P0AXM5_BRAAE</name>
<dbReference type="Proteomes" id="UP001154078">
    <property type="component" value="Chromosome 11"/>
</dbReference>
<evidence type="ECO:0000256" key="2">
    <source>
        <dbReference type="PROSITE-ProRule" id="PRU00529"/>
    </source>
</evidence>
<dbReference type="FunFam" id="3.30.2300.10:FF:000001">
    <property type="entry name" value="THUMP domain-containing protein 1"/>
    <property type="match status" value="1"/>
</dbReference>
<dbReference type="PANTHER" id="PTHR13452:SF10">
    <property type="entry name" value="THUMP DOMAIN-CONTAINING PROTEIN 1"/>
    <property type="match status" value="1"/>
</dbReference>
<evidence type="ECO:0000256" key="1">
    <source>
        <dbReference type="ARBA" id="ARBA00060731"/>
    </source>
</evidence>
<dbReference type="InterPro" id="IPR040183">
    <property type="entry name" value="THUMPD1-like"/>
</dbReference>
<evidence type="ECO:0000259" key="3">
    <source>
        <dbReference type="PROSITE" id="PS51165"/>
    </source>
</evidence>
<feature type="domain" description="THUMP" evidence="3">
    <location>
        <begin position="118"/>
        <end position="224"/>
    </location>
</feature>
<accession>A0A9P0AXM5</accession>
<keyword evidence="5" id="KW-1185">Reference proteome</keyword>
<dbReference type="GO" id="GO:0006400">
    <property type="term" value="P:tRNA modification"/>
    <property type="evidence" value="ECO:0007669"/>
    <property type="project" value="InterPro"/>
</dbReference>
<evidence type="ECO:0000313" key="4">
    <source>
        <dbReference type="EMBL" id="CAH0549671.1"/>
    </source>
</evidence>
<keyword evidence="2" id="KW-0694">RNA-binding</keyword>
<evidence type="ECO:0000313" key="5">
    <source>
        <dbReference type="Proteomes" id="UP001154078"/>
    </source>
</evidence>